<protein>
    <submittedName>
        <fullName evidence="10">Ste24 endopeptidase</fullName>
    </submittedName>
</protein>
<evidence type="ECO:0000313" key="11">
    <source>
        <dbReference type="Proteomes" id="UP001142292"/>
    </source>
</evidence>
<feature type="transmembrane region" description="Helical" evidence="7">
    <location>
        <begin position="177"/>
        <end position="199"/>
    </location>
</feature>
<dbReference type="PANTHER" id="PTHR10120">
    <property type="entry name" value="CAAX PRENYL PROTEASE 1"/>
    <property type="match status" value="1"/>
</dbReference>
<keyword evidence="7" id="KW-0472">Membrane</keyword>
<feature type="domain" description="Peptidase M48" evidence="8">
    <location>
        <begin position="210"/>
        <end position="409"/>
    </location>
</feature>
<comment type="cofactor">
    <cofactor evidence="6">
        <name>Zn(2+)</name>
        <dbReference type="ChEBI" id="CHEBI:29105"/>
    </cofactor>
    <text evidence="6">Binds 1 zinc ion per subunit.</text>
</comment>
<keyword evidence="5 6" id="KW-0482">Metalloprotease</keyword>
<evidence type="ECO:0000313" key="10">
    <source>
        <dbReference type="EMBL" id="GLJ67145.1"/>
    </source>
</evidence>
<feature type="transmembrane region" description="Helical" evidence="7">
    <location>
        <begin position="12"/>
        <end position="32"/>
    </location>
</feature>
<dbReference type="Gene3D" id="3.30.2010.10">
    <property type="entry name" value="Metalloproteases ('zincins'), catalytic domain"/>
    <property type="match status" value="1"/>
</dbReference>
<feature type="transmembrane region" description="Helical" evidence="7">
    <location>
        <begin position="68"/>
        <end position="89"/>
    </location>
</feature>
<dbReference type="Proteomes" id="UP001142292">
    <property type="component" value="Unassembled WGS sequence"/>
</dbReference>
<feature type="transmembrane region" description="Helical" evidence="7">
    <location>
        <begin position="101"/>
        <end position="129"/>
    </location>
</feature>
<feature type="transmembrane region" description="Helical" evidence="7">
    <location>
        <begin position="293"/>
        <end position="316"/>
    </location>
</feature>
<reference evidence="10" key="2">
    <citation type="submission" date="2023-01" db="EMBL/GenBank/DDBJ databases">
        <authorList>
            <person name="Sun Q."/>
            <person name="Evtushenko L."/>
        </authorList>
    </citation>
    <scope>NUCLEOTIDE SEQUENCE</scope>
    <source>
        <strain evidence="10">VKM Ac-1246</strain>
    </source>
</reference>
<gene>
    <name evidence="10" type="ORF">GCM10017579_11810</name>
</gene>
<dbReference type="EMBL" id="BSEL01000003">
    <property type="protein sequence ID" value="GLJ67145.1"/>
    <property type="molecule type" value="Genomic_DNA"/>
</dbReference>
<evidence type="ECO:0000256" key="6">
    <source>
        <dbReference type="RuleBase" id="RU003983"/>
    </source>
</evidence>
<organism evidence="10 11">
    <name type="scientific">Nocardioides luteus</name>
    <dbReference type="NCBI Taxonomy" id="1844"/>
    <lineage>
        <taxon>Bacteria</taxon>
        <taxon>Bacillati</taxon>
        <taxon>Actinomycetota</taxon>
        <taxon>Actinomycetes</taxon>
        <taxon>Propionibacteriales</taxon>
        <taxon>Nocardioidaceae</taxon>
        <taxon>Nocardioides</taxon>
    </lineage>
</organism>
<dbReference type="InterPro" id="IPR027057">
    <property type="entry name" value="CAXX_Prtase_1"/>
</dbReference>
<feature type="domain" description="CAAX prenyl protease 1 N-terminal" evidence="9">
    <location>
        <begin position="49"/>
        <end position="205"/>
    </location>
</feature>
<reference evidence="10" key="1">
    <citation type="journal article" date="2014" name="Int. J. Syst. Evol. Microbiol.">
        <title>Complete genome of a new Firmicutes species belonging to the dominant human colonic microbiota ('Ruminococcus bicirculans') reveals two chromosomes and a selective capacity to utilize plant glucans.</title>
        <authorList>
            <consortium name="NISC Comparative Sequencing Program"/>
            <person name="Wegmann U."/>
            <person name="Louis P."/>
            <person name="Goesmann A."/>
            <person name="Henrissat B."/>
            <person name="Duncan S.H."/>
            <person name="Flint H.J."/>
        </authorList>
    </citation>
    <scope>NUCLEOTIDE SEQUENCE</scope>
    <source>
        <strain evidence="10">VKM Ac-1246</strain>
    </source>
</reference>
<dbReference type="RefSeq" id="WP_271188353.1">
    <property type="nucleotide sequence ID" value="NZ_BSEL01000003.1"/>
</dbReference>
<keyword evidence="7" id="KW-0812">Transmembrane</keyword>
<name>A0ABQ5ST17_9ACTN</name>
<dbReference type="InterPro" id="IPR032456">
    <property type="entry name" value="Peptidase_M48_N"/>
</dbReference>
<keyword evidence="4 6" id="KW-0862">Zinc</keyword>
<evidence type="ECO:0000256" key="1">
    <source>
        <dbReference type="ARBA" id="ARBA00022670"/>
    </source>
</evidence>
<dbReference type="Pfam" id="PF16491">
    <property type="entry name" value="Peptidase_M48_N"/>
    <property type="match status" value="1"/>
</dbReference>
<dbReference type="CDD" id="cd07343">
    <property type="entry name" value="M48A_Zmpste24p_like"/>
    <property type="match status" value="1"/>
</dbReference>
<dbReference type="Pfam" id="PF01435">
    <property type="entry name" value="Peptidase_M48"/>
    <property type="match status" value="1"/>
</dbReference>
<evidence type="ECO:0000256" key="4">
    <source>
        <dbReference type="ARBA" id="ARBA00022833"/>
    </source>
</evidence>
<evidence type="ECO:0000256" key="7">
    <source>
        <dbReference type="SAM" id="Phobius"/>
    </source>
</evidence>
<keyword evidence="11" id="KW-1185">Reference proteome</keyword>
<sequence length="415" mass="44975">MSGAEAVSVRRTAWVVLVLGAAAFVALAWALIPWHPYPGGPLDLPDEREVFTPDELERMLAYSGTARWISRTALVVSLLVSCLLGFTSLGRRMVARLPGPWLLRVVLAVALVTLVGWLATLPFGVAIHRLQMRYGLSRQPWGPWLGDSLLNQAVGVVTTSLALLALFACIRFGRRRWPAVAGGLVAALVVVGSFVYPVVIEPLFNDFEPLPRGQLRTEVMKIADREGVELDDVLVVDASRRTTALNAYVTGFGSTRRVVLYDNLVDSQRAAAAHGAVLSVVAHELAHAKHDDVLVGTVIGAAGAVAAVGLLGVLSYRRQDRYATPEGIPMLLAVFALASVLAMPVQNGLSRQVETRADVDALHATEDLESFTRLQHDLGVRSLSDPSPQDWSQWWFGSHPTALQRIAIARRVLGD</sequence>
<accession>A0ABQ5ST17</accession>
<feature type="transmembrane region" description="Helical" evidence="7">
    <location>
        <begin position="328"/>
        <end position="345"/>
    </location>
</feature>
<comment type="caution">
    <text evidence="10">The sequence shown here is derived from an EMBL/GenBank/DDBJ whole genome shotgun (WGS) entry which is preliminary data.</text>
</comment>
<keyword evidence="3 6" id="KW-0378">Hydrolase</keyword>
<feature type="transmembrane region" description="Helical" evidence="7">
    <location>
        <begin position="149"/>
        <end position="170"/>
    </location>
</feature>
<evidence type="ECO:0000256" key="5">
    <source>
        <dbReference type="ARBA" id="ARBA00023049"/>
    </source>
</evidence>
<dbReference type="InterPro" id="IPR001915">
    <property type="entry name" value="Peptidase_M48"/>
</dbReference>
<keyword evidence="1 6" id="KW-0645">Protease</keyword>
<evidence type="ECO:0000256" key="2">
    <source>
        <dbReference type="ARBA" id="ARBA00022723"/>
    </source>
</evidence>
<evidence type="ECO:0000259" key="9">
    <source>
        <dbReference type="Pfam" id="PF16491"/>
    </source>
</evidence>
<evidence type="ECO:0000259" key="8">
    <source>
        <dbReference type="Pfam" id="PF01435"/>
    </source>
</evidence>
<evidence type="ECO:0000256" key="3">
    <source>
        <dbReference type="ARBA" id="ARBA00022801"/>
    </source>
</evidence>
<comment type="similarity">
    <text evidence="6">Belongs to the peptidase M48 family.</text>
</comment>
<keyword evidence="2" id="KW-0479">Metal-binding</keyword>
<proteinExistence type="inferred from homology"/>
<keyword evidence="7" id="KW-1133">Transmembrane helix</keyword>